<name>A0A1N6Y6G3_9SPIO</name>
<keyword evidence="3" id="KW-1185">Reference proteome</keyword>
<evidence type="ECO:0000313" key="3">
    <source>
        <dbReference type="Proteomes" id="UP000186400"/>
    </source>
</evidence>
<protein>
    <submittedName>
        <fullName evidence="2">Uncharacterized protein</fullName>
    </submittedName>
</protein>
<organism evidence="2 3">
    <name type="scientific">Alkalispirochaeta americana</name>
    <dbReference type="NCBI Taxonomy" id="159291"/>
    <lineage>
        <taxon>Bacteria</taxon>
        <taxon>Pseudomonadati</taxon>
        <taxon>Spirochaetota</taxon>
        <taxon>Spirochaetia</taxon>
        <taxon>Spirochaetales</taxon>
        <taxon>Spirochaetaceae</taxon>
        <taxon>Alkalispirochaeta</taxon>
    </lineage>
</organism>
<sequence length="645" mass="74582">MSHETDFDKLGRSLRIVQLLKRFNSAARRVELAGRAHGGYATSHGEDLDAVEGLINFHSNEVESGTRRHELVRTLYESDGDELKETEGRLEAALRELDEPVADILSHEEFARKEQQRWIARERATRNVQSRFDQLVETVSRRSAEAFQPGFQWFGVESGNTTDIWNNAGYYYKVVRERFSVDDEGNQDVLHRHRLNRSNDRWDYQRNREVAYHERYVLWRLPQRKLVSPEAEYPGERMAVVELPVDTGGNHIVDPGLVTVQEWKRGEAVEPEDEQGADFIRLVRGLKDWENQRHGLNQELREEQQRVEKENARREQARQEYRESVRYDELDAKVWQGEGELMRVRGDRLSARESRNGLERIWRELLLLLPTQTQQRHNQQVAAEEDLAALVRDARRELAAHDTELATMQPTEGRIPEIEQEIAQQNAEVERRIATMNLDVELRALQEGDDRWAGLTRATYCNFLVGAVVAEHTRDNERFYDEDYKKILIQNPRLYFRINADGVREVGHPEDPDRYPGRSANDMIKALRRNAGGDVPEAEAQWVAIENPRRAHEIVNTISAPVIVGWENDAGSGHVAVLYPDPNYLPTAYDDFNERNMRIFQAGGSSGATTELTTGGGFGQREPLEYFVLEADYQKYLEEIAEELR</sequence>
<gene>
    <name evidence="2" type="ORF">SAMN05920897_1413</name>
</gene>
<dbReference type="Gene3D" id="3.90.1720.10">
    <property type="entry name" value="endopeptidase domain like (from Nostoc punctiforme)"/>
    <property type="match status" value="1"/>
</dbReference>
<feature type="coiled-coil region" evidence="1">
    <location>
        <begin position="286"/>
        <end position="324"/>
    </location>
</feature>
<evidence type="ECO:0000256" key="1">
    <source>
        <dbReference type="SAM" id="Coils"/>
    </source>
</evidence>
<evidence type="ECO:0000313" key="2">
    <source>
        <dbReference type="EMBL" id="SIR10212.1"/>
    </source>
</evidence>
<reference evidence="3" key="1">
    <citation type="submission" date="2017-01" db="EMBL/GenBank/DDBJ databases">
        <authorList>
            <person name="Varghese N."/>
            <person name="Submissions S."/>
        </authorList>
    </citation>
    <scope>NUCLEOTIDE SEQUENCE [LARGE SCALE GENOMIC DNA]</scope>
    <source>
        <strain evidence="3">ASpG1</strain>
    </source>
</reference>
<dbReference type="STRING" id="159291.SAMN05920897_1413"/>
<accession>A0A1N6Y6G3</accession>
<dbReference type="EMBL" id="FTMS01000041">
    <property type="protein sequence ID" value="SIR10212.1"/>
    <property type="molecule type" value="Genomic_DNA"/>
</dbReference>
<dbReference type="Proteomes" id="UP000186400">
    <property type="component" value="Unassembled WGS sequence"/>
</dbReference>
<proteinExistence type="predicted"/>
<dbReference type="RefSeq" id="WP_076490001.1">
    <property type="nucleotide sequence ID" value="NZ_FTMS01000041.1"/>
</dbReference>
<keyword evidence="1" id="KW-0175">Coiled coil</keyword>
<dbReference type="AlphaFoldDB" id="A0A1N6Y6G3"/>